<organism evidence="2 3">
    <name type="scientific">Vibrio ulleungensis</name>
    <dbReference type="NCBI Taxonomy" id="2807619"/>
    <lineage>
        <taxon>Bacteria</taxon>
        <taxon>Pseudomonadati</taxon>
        <taxon>Pseudomonadota</taxon>
        <taxon>Gammaproteobacteria</taxon>
        <taxon>Vibrionales</taxon>
        <taxon>Vibrionaceae</taxon>
        <taxon>Vibrio</taxon>
    </lineage>
</organism>
<dbReference type="NCBIfam" id="TIGR03071">
    <property type="entry name" value="couple_hipA"/>
    <property type="match status" value="1"/>
</dbReference>
<dbReference type="EMBL" id="JAFEUM010000006">
    <property type="protein sequence ID" value="MBM7037731.1"/>
    <property type="molecule type" value="Genomic_DNA"/>
</dbReference>
<dbReference type="RefSeq" id="WP_205159237.1">
    <property type="nucleotide sequence ID" value="NZ_JAFEUM010000006.1"/>
</dbReference>
<reference evidence="2 3" key="1">
    <citation type="submission" date="2021-02" db="EMBL/GenBank/DDBJ databases">
        <authorList>
            <person name="Park J.-S."/>
        </authorList>
    </citation>
    <scope>NUCLEOTIDE SEQUENCE [LARGE SCALE GENOMIC DNA]</scope>
    <source>
        <strain evidence="2 3">188UL20-2</strain>
    </source>
</reference>
<evidence type="ECO:0000313" key="2">
    <source>
        <dbReference type="EMBL" id="MBM7037731.1"/>
    </source>
</evidence>
<proteinExistence type="predicted"/>
<sequence>MTTTAQVFLYGEFVGSLHKEAHAYSFQYQQNYHGQPLSLSLPVSESPYTLPHLHPFFASLVAEGWLKNKMCRSQHIAHDDLFTLLINNGDDLIGAVKITRG</sequence>
<name>A0ABS2HM09_9VIBR</name>
<protein>
    <submittedName>
        <fullName evidence="2">HipA N-terminal domain-containing protein</fullName>
    </submittedName>
</protein>
<dbReference type="Proteomes" id="UP000809621">
    <property type="component" value="Unassembled WGS sequence"/>
</dbReference>
<evidence type="ECO:0000259" key="1">
    <source>
        <dbReference type="Pfam" id="PF13657"/>
    </source>
</evidence>
<evidence type="ECO:0000313" key="3">
    <source>
        <dbReference type="Proteomes" id="UP000809621"/>
    </source>
</evidence>
<gene>
    <name evidence="2" type="ORF">JQC93_15085</name>
</gene>
<keyword evidence="3" id="KW-1185">Reference proteome</keyword>
<dbReference type="Pfam" id="PF13657">
    <property type="entry name" value="Couple_hipA"/>
    <property type="match status" value="1"/>
</dbReference>
<accession>A0ABS2HM09</accession>
<comment type="caution">
    <text evidence="2">The sequence shown here is derived from an EMBL/GenBank/DDBJ whole genome shotgun (WGS) entry which is preliminary data.</text>
</comment>
<feature type="domain" description="HipA N-terminal subdomain 1" evidence="1">
    <location>
        <begin position="6"/>
        <end position="98"/>
    </location>
</feature>
<dbReference type="InterPro" id="IPR017508">
    <property type="entry name" value="HipA_N1"/>
</dbReference>